<sequence>MSVISCASLAYSGLSEARGRHLQYSKFWNSGRPSDDAGRTRISSREGMLLLYTPALAAAAASLGVLAGERSLLLGLALLLHFFKRDFEVCTISS</sequence>
<name>A0A426XUQ1_ENSVE</name>
<dbReference type="Proteomes" id="UP000287651">
    <property type="component" value="Unassembled WGS sequence"/>
</dbReference>
<feature type="non-terminal residue" evidence="2">
    <location>
        <position position="94"/>
    </location>
</feature>
<proteinExistence type="predicted"/>
<accession>A0A426XUQ1</accession>
<comment type="caution">
    <text evidence="2">The sequence shown here is derived from an EMBL/GenBank/DDBJ whole genome shotgun (WGS) entry which is preliminary data.</text>
</comment>
<keyword evidence="1" id="KW-0472">Membrane</keyword>
<evidence type="ECO:0000313" key="2">
    <source>
        <dbReference type="EMBL" id="RRT43238.1"/>
    </source>
</evidence>
<keyword evidence="1" id="KW-1133">Transmembrane helix</keyword>
<dbReference type="EMBL" id="AMZH03017284">
    <property type="protein sequence ID" value="RRT43238.1"/>
    <property type="molecule type" value="Genomic_DNA"/>
</dbReference>
<feature type="transmembrane region" description="Helical" evidence="1">
    <location>
        <begin position="49"/>
        <end position="68"/>
    </location>
</feature>
<protein>
    <submittedName>
        <fullName evidence="2">Uncharacterized protein</fullName>
    </submittedName>
</protein>
<evidence type="ECO:0000313" key="3">
    <source>
        <dbReference type="Proteomes" id="UP000287651"/>
    </source>
</evidence>
<reference evidence="2 3" key="1">
    <citation type="journal article" date="2014" name="Agronomy (Basel)">
        <title>A Draft Genome Sequence for Ensete ventricosum, the Drought-Tolerant Tree Against Hunger.</title>
        <authorList>
            <person name="Harrison J."/>
            <person name="Moore K.A."/>
            <person name="Paszkiewicz K."/>
            <person name="Jones T."/>
            <person name="Grant M."/>
            <person name="Ambacheew D."/>
            <person name="Muzemil S."/>
            <person name="Studholme D.J."/>
        </authorList>
    </citation>
    <scope>NUCLEOTIDE SEQUENCE [LARGE SCALE GENOMIC DNA]</scope>
</reference>
<evidence type="ECO:0000256" key="1">
    <source>
        <dbReference type="SAM" id="Phobius"/>
    </source>
</evidence>
<dbReference type="AlphaFoldDB" id="A0A426XUQ1"/>
<organism evidence="2 3">
    <name type="scientific">Ensete ventricosum</name>
    <name type="common">Abyssinian banana</name>
    <name type="synonym">Musa ensete</name>
    <dbReference type="NCBI Taxonomy" id="4639"/>
    <lineage>
        <taxon>Eukaryota</taxon>
        <taxon>Viridiplantae</taxon>
        <taxon>Streptophyta</taxon>
        <taxon>Embryophyta</taxon>
        <taxon>Tracheophyta</taxon>
        <taxon>Spermatophyta</taxon>
        <taxon>Magnoliopsida</taxon>
        <taxon>Liliopsida</taxon>
        <taxon>Zingiberales</taxon>
        <taxon>Musaceae</taxon>
        <taxon>Ensete</taxon>
    </lineage>
</organism>
<gene>
    <name evidence="2" type="ORF">B296_00050583</name>
</gene>
<keyword evidence="1" id="KW-0812">Transmembrane</keyword>